<reference evidence="5 6" key="1">
    <citation type="submission" date="2020-11" db="EMBL/GenBank/DDBJ databases">
        <title>WGS of Herminiimonas contaminans strain Marseille-Q4544 isolated from planarians Schmidtea mediterranea.</title>
        <authorList>
            <person name="Kangale L."/>
        </authorList>
    </citation>
    <scope>NUCLEOTIDE SEQUENCE [LARGE SCALE GENOMIC DNA]</scope>
    <source>
        <strain evidence="5 6">Marseille-Q4544</strain>
    </source>
</reference>
<dbReference type="PANTHER" id="PTHR13610">
    <property type="entry name" value="METHYLTRANSFERASE DOMAIN-CONTAINING PROTEIN"/>
    <property type="match status" value="1"/>
</dbReference>
<comment type="caution">
    <text evidence="5">The sequence shown here is derived from an EMBL/GenBank/DDBJ whole genome shotgun (WGS) entry which is preliminary data.</text>
</comment>
<dbReference type="InterPro" id="IPR026170">
    <property type="entry name" value="FAM173A/B"/>
</dbReference>
<dbReference type="PANTHER" id="PTHR13610:SF9">
    <property type="entry name" value="FI06469P"/>
    <property type="match status" value="1"/>
</dbReference>
<dbReference type="GO" id="GO:0008168">
    <property type="term" value="F:methyltransferase activity"/>
    <property type="evidence" value="ECO:0007669"/>
    <property type="project" value="UniProtKB-KW"/>
</dbReference>
<evidence type="ECO:0000256" key="3">
    <source>
        <dbReference type="ARBA" id="ARBA00022691"/>
    </source>
</evidence>
<sequence>MKKVGRSGAKSAPPGTVFQIPAVQALLFQISSFFIVLLLAYSLAAVFGWSMNVLVAACLQGVVAAGLSWWRGLAPWWLLIQLLFLPVLLLTLSLQWSPFIFLAAFLVLLFLYWSTFRTQVPYYPSRLSTWQAVEGVLPPEQKISFIDIGSGLGGLVMSLARRRPESRFVGIEIAPLPWLISSLRARFGASGARFERGDYGRLNFADYDVVFAYLSPAAMPNLWRKAKAEMRSGTLLLSYEFIIPGTTPDIVLSPDASGVQLYGWRI</sequence>
<keyword evidence="6" id="KW-1185">Reference proteome</keyword>
<evidence type="ECO:0000256" key="1">
    <source>
        <dbReference type="ARBA" id="ARBA00022603"/>
    </source>
</evidence>
<dbReference type="RefSeq" id="WP_195874601.1">
    <property type="nucleotide sequence ID" value="NZ_JADOEL010000002.1"/>
</dbReference>
<name>A0ABS0ER80_9BURK</name>
<feature type="transmembrane region" description="Helical" evidence="4">
    <location>
        <begin position="20"/>
        <end position="41"/>
    </location>
</feature>
<keyword evidence="3" id="KW-0949">S-adenosyl-L-methionine</keyword>
<feature type="transmembrane region" description="Helical" evidence="4">
    <location>
        <begin position="53"/>
        <end position="70"/>
    </location>
</feature>
<gene>
    <name evidence="5" type="ORF">IXC47_02500</name>
</gene>
<keyword evidence="2" id="KW-0808">Transferase</keyword>
<evidence type="ECO:0000313" key="5">
    <source>
        <dbReference type="EMBL" id="MBF8176549.1"/>
    </source>
</evidence>
<dbReference type="CDD" id="cd02440">
    <property type="entry name" value="AdoMet_MTases"/>
    <property type="match status" value="1"/>
</dbReference>
<organism evidence="5 6">
    <name type="scientific">Herminiimonas contaminans</name>
    <dbReference type="NCBI Taxonomy" id="1111140"/>
    <lineage>
        <taxon>Bacteria</taxon>
        <taxon>Pseudomonadati</taxon>
        <taxon>Pseudomonadota</taxon>
        <taxon>Betaproteobacteria</taxon>
        <taxon>Burkholderiales</taxon>
        <taxon>Oxalobacteraceae</taxon>
        <taxon>Herminiimonas</taxon>
    </lineage>
</organism>
<protein>
    <submittedName>
        <fullName evidence="5">Class I SAM-dependent methyltransferase</fullName>
    </submittedName>
</protein>
<proteinExistence type="predicted"/>
<keyword evidence="4" id="KW-1133">Transmembrane helix</keyword>
<evidence type="ECO:0000256" key="4">
    <source>
        <dbReference type="SAM" id="Phobius"/>
    </source>
</evidence>
<dbReference type="Gene3D" id="3.40.50.150">
    <property type="entry name" value="Vaccinia Virus protein VP39"/>
    <property type="match status" value="1"/>
</dbReference>
<evidence type="ECO:0000256" key="2">
    <source>
        <dbReference type="ARBA" id="ARBA00022679"/>
    </source>
</evidence>
<keyword evidence="4" id="KW-0472">Membrane</keyword>
<evidence type="ECO:0000313" key="6">
    <source>
        <dbReference type="Proteomes" id="UP000657372"/>
    </source>
</evidence>
<dbReference type="InterPro" id="IPR029063">
    <property type="entry name" value="SAM-dependent_MTases_sf"/>
</dbReference>
<dbReference type="GO" id="GO:0032259">
    <property type="term" value="P:methylation"/>
    <property type="evidence" value="ECO:0007669"/>
    <property type="project" value="UniProtKB-KW"/>
</dbReference>
<accession>A0ABS0ER80</accession>
<keyword evidence="1 5" id="KW-0489">Methyltransferase</keyword>
<dbReference type="Proteomes" id="UP000657372">
    <property type="component" value="Unassembled WGS sequence"/>
</dbReference>
<dbReference type="SUPFAM" id="SSF53335">
    <property type="entry name" value="S-adenosyl-L-methionine-dependent methyltransferases"/>
    <property type="match status" value="1"/>
</dbReference>
<keyword evidence="4" id="KW-0812">Transmembrane</keyword>
<dbReference type="EMBL" id="JADOEL010000002">
    <property type="protein sequence ID" value="MBF8176549.1"/>
    <property type="molecule type" value="Genomic_DNA"/>
</dbReference>
<feature type="transmembrane region" description="Helical" evidence="4">
    <location>
        <begin position="99"/>
        <end position="116"/>
    </location>
</feature>